<dbReference type="PDB" id="9BYU">
    <property type="method" value="X-ray"/>
    <property type="resolution" value="1.75 A"/>
    <property type="chains" value="A=34-333"/>
</dbReference>
<dbReference type="PANTHER" id="PTHR43037">
    <property type="entry name" value="UNNAMED PRODUCT-RELATED"/>
    <property type="match status" value="1"/>
</dbReference>
<dbReference type="STRING" id="1173111.SAMN05444955_11823"/>
<dbReference type="GO" id="GO:0046872">
    <property type="term" value="F:metal ion binding"/>
    <property type="evidence" value="ECO:0007669"/>
    <property type="project" value="UniProtKB-KW"/>
</dbReference>
<feature type="binding site" evidence="6">
    <location>
        <position position="264"/>
    </location>
    <ligand>
        <name>Mg(2+)</name>
        <dbReference type="ChEBI" id="CHEBI:18420"/>
    </ligand>
</feature>
<keyword evidence="6" id="KW-0479">Metal-binding</keyword>
<evidence type="ECO:0000313" key="3">
    <source>
        <dbReference type="EMBL" id="SEN69124.1"/>
    </source>
</evidence>
<protein>
    <submittedName>
        <fullName evidence="3">Esterase, PHB depolymerase family</fullName>
    </submittedName>
</protein>
<dbReference type="PANTHER" id="PTHR43037:SF1">
    <property type="entry name" value="BLL1128 PROTEIN"/>
    <property type="match status" value="1"/>
</dbReference>
<reference evidence="3 4" key="1">
    <citation type="submission" date="2016-10" db="EMBL/GenBank/DDBJ databases">
        <authorList>
            <person name="de Groot N.N."/>
        </authorList>
    </citation>
    <scope>NUCLEOTIDE SEQUENCE [LARGE SCALE GENOMIC DNA]</scope>
    <source>
        <strain evidence="3 4">DSM 46701</strain>
    </source>
</reference>
<dbReference type="InterPro" id="IPR050955">
    <property type="entry name" value="Plant_Biomass_Hydrol_Est"/>
</dbReference>
<evidence type="ECO:0000256" key="1">
    <source>
        <dbReference type="ARBA" id="ARBA00022729"/>
    </source>
</evidence>
<dbReference type="ESTHER" id="9bacl-LtPHBase">
    <property type="family name" value="Esterase_phb"/>
</dbReference>
<feature type="binding site" evidence="6">
    <location>
        <position position="262"/>
    </location>
    <ligand>
        <name>Mg(2+)</name>
        <dbReference type="ChEBI" id="CHEBI:18420"/>
    </ligand>
</feature>
<dbReference type="SMR" id="A0A1H8IKU3"/>
<evidence type="ECO:0000256" key="2">
    <source>
        <dbReference type="ARBA" id="ARBA00022801"/>
    </source>
</evidence>
<evidence type="ECO:0000313" key="4">
    <source>
        <dbReference type="Proteomes" id="UP000199695"/>
    </source>
</evidence>
<dbReference type="GO" id="GO:0005576">
    <property type="term" value="C:extracellular region"/>
    <property type="evidence" value="ECO:0007669"/>
    <property type="project" value="InterPro"/>
</dbReference>
<feature type="disulfide bond" evidence="5 6">
    <location>
        <begin position="71"/>
        <end position="109"/>
    </location>
</feature>
<sequence length="333" mass="35942">MMRGKNGLFRWMFLLALVTSLIGTGMFTTPVHAAGQFIRDTAPDGRVYKLYIPSGYNGSTPLPLVVMLHGCTQNPDDFAAGTEMNVYAEQNNFLVAYPEQPSSANLNKCWNWFDSNHQSRGRGEPASIAGVVEDVKRNYSVDSRRVYAAGLSAGGAMSVIMGATYPDVFAAIGVGSGLEYKAATSMTSAYMAMINGGPDPVQQGNLAYQAMGSHARVVPVIVFHGTSDYTVYPVNGHQVISQWAQTNDRAGDGVDNNHIDDQADVTMNGSVPNGRTYTRYLYKDQNGNVVMEKIMVNGMGHAWSGGSTAGTYTDPAGPEASSMMWSFFVNHPK</sequence>
<accession>A0A1H8IKU3</accession>
<keyword evidence="2" id="KW-0378">Hydrolase</keyword>
<keyword evidence="5 6" id="KW-0002">3D-structure</keyword>
<dbReference type="NCBIfam" id="TIGR01840">
    <property type="entry name" value="esterase_phb"/>
    <property type="match status" value="1"/>
</dbReference>
<dbReference type="InterPro" id="IPR010126">
    <property type="entry name" value="Esterase_phb"/>
</dbReference>
<proteinExistence type="evidence at protein level"/>
<name>A0A1H8IKU3_9BACL</name>
<dbReference type="AlphaFoldDB" id="A0A1H8IKU3"/>
<dbReference type="SUPFAM" id="SSF53474">
    <property type="entry name" value="alpha/beta-Hydrolases"/>
    <property type="match status" value="2"/>
</dbReference>
<reference evidence="6" key="3">
    <citation type="journal article" date="2024" name="Acta Crystallogr. D Struct. Biol.">
        <title>Structure and stability of an apo thermophilic esterase that hydrolyzes polyhydroxybutyrate.</title>
        <authorList>
            <person name="Thomas G.M."/>
            <person name="Quirk S."/>
            <person name="Lieberman R.L."/>
        </authorList>
    </citation>
    <scope>X-RAY CRYSTALLOGRAPHY (1.75 ANGSTROMS) OF 34-333 IN COMPLEX WITH MG(2+)</scope>
    <scope>DISULFIDE BONDS</scope>
</reference>
<evidence type="ECO:0007829" key="5">
    <source>
        <dbReference type="PDB" id="8DAJ"/>
    </source>
</evidence>
<dbReference type="PDB" id="8DAJ">
    <property type="method" value="X-ray"/>
    <property type="resolution" value="1.20 A"/>
    <property type="chains" value="A=34-333"/>
</dbReference>
<reference evidence="5" key="2">
    <citation type="journal article" date="2022" name="Protein Sci.">
        <title>Bioplastic degradation by a polyhydroxybutyrate depolymerase from a thermophilic soil bacterium.</title>
        <authorList>
            <person name="Thomas G.M."/>
            <person name="Quirk S."/>
            <person name="Huard D.J.E."/>
            <person name="Lieberman R.L."/>
        </authorList>
    </citation>
    <scope>X-RAY CRYSTALLOGRAPHY (1.20 ANGSTROMS) OF 34-333</scope>
    <scope>DISULFIDE BONDS</scope>
</reference>
<evidence type="ECO:0007829" key="6">
    <source>
        <dbReference type="PDB" id="9BYU"/>
    </source>
</evidence>
<dbReference type="Proteomes" id="UP000199695">
    <property type="component" value="Unassembled WGS sequence"/>
</dbReference>
<organism evidence="3 4">
    <name type="scientific">Lihuaxuella thermophila</name>
    <dbReference type="NCBI Taxonomy" id="1173111"/>
    <lineage>
        <taxon>Bacteria</taxon>
        <taxon>Bacillati</taxon>
        <taxon>Bacillota</taxon>
        <taxon>Bacilli</taxon>
        <taxon>Bacillales</taxon>
        <taxon>Thermoactinomycetaceae</taxon>
        <taxon>Lihuaxuella</taxon>
    </lineage>
</organism>
<dbReference type="EMBL" id="FOCQ01000018">
    <property type="protein sequence ID" value="SEN69124.1"/>
    <property type="molecule type" value="Genomic_DNA"/>
</dbReference>
<dbReference type="GO" id="GO:0016787">
    <property type="term" value="F:hydrolase activity"/>
    <property type="evidence" value="ECO:0007669"/>
    <property type="project" value="UniProtKB-KW"/>
</dbReference>
<dbReference type="InterPro" id="IPR029058">
    <property type="entry name" value="AB_hydrolase_fold"/>
</dbReference>
<dbReference type="Pfam" id="PF10503">
    <property type="entry name" value="Esterase_PHB"/>
    <property type="match status" value="1"/>
</dbReference>
<feature type="binding site" evidence="6">
    <location>
        <position position="260"/>
    </location>
    <ligand>
        <name>Mg(2+)</name>
        <dbReference type="ChEBI" id="CHEBI:18420"/>
    </ligand>
</feature>
<gene>
    <name evidence="3" type="ORF">SAMN05444955_11823</name>
</gene>
<keyword evidence="1" id="KW-0732">Signal</keyword>
<keyword evidence="4" id="KW-1185">Reference proteome</keyword>
<dbReference type="Gene3D" id="3.40.50.1820">
    <property type="entry name" value="alpha/beta hydrolase"/>
    <property type="match status" value="1"/>
</dbReference>